<organism evidence="3">
    <name type="scientific">Myoviridae sp. ct0f722</name>
    <dbReference type="NCBI Taxonomy" id="2827599"/>
    <lineage>
        <taxon>Viruses</taxon>
        <taxon>Duplodnaviria</taxon>
        <taxon>Heunggongvirae</taxon>
        <taxon>Uroviricota</taxon>
        <taxon>Caudoviricetes</taxon>
    </lineage>
</organism>
<accession>A0A8S5LPK8</accession>
<evidence type="ECO:0000313" key="3">
    <source>
        <dbReference type="EMBL" id="DAD71953.1"/>
    </source>
</evidence>
<feature type="coiled-coil region" evidence="1">
    <location>
        <begin position="210"/>
        <end position="248"/>
    </location>
</feature>
<dbReference type="PANTHER" id="PTHR32114:SF2">
    <property type="entry name" value="ABC TRANSPORTER ABCH.3"/>
    <property type="match status" value="1"/>
</dbReference>
<reference evidence="3" key="1">
    <citation type="journal article" date="2021" name="Proc. Natl. Acad. Sci. U.S.A.">
        <title>A Catalog of Tens of Thousands of Viruses from Human Metagenomes Reveals Hidden Associations with Chronic Diseases.</title>
        <authorList>
            <person name="Tisza M.J."/>
            <person name="Buck C.B."/>
        </authorList>
    </citation>
    <scope>NUCLEOTIDE SEQUENCE</scope>
    <source>
        <strain evidence="3">Ct0f722</strain>
    </source>
</reference>
<name>A0A8S5LPK8_9CAUD</name>
<dbReference type="InterPro" id="IPR003395">
    <property type="entry name" value="RecF/RecN/SMC_N"/>
</dbReference>
<proteinExistence type="predicted"/>
<evidence type="ECO:0000259" key="2">
    <source>
        <dbReference type="Pfam" id="PF02463"/>
    </source>
</evidence>
<dbReference type="PANTHER" id="PTHR32114">
    <property type="entry name" value="ABC TRANSPORTER ABCH.3"/>
    <property type="match status" value="1"/>
</dbReference>
<evidence type="ECO:0000256" key="1">
    <source>
        <dbReference type="SAM" id="Coils"/>
    </source>
</evidence>
<feature type="domain" description="RecF/RecN/SMC N-terminal" evidence="2">
    <location>
        <begin position="3"/>
        <end position="536"/>
    </location>
</feature>
<dbReference type="Gene3D" id="3.40.50.300">
    <property type="entry name" value="P-loop containing nucleotide triphosphate hydrolases"/>
    <property type="match status" value="2"/>
</dbReference>
<dbReference type="SUPFAM" id="SSF52540">
    <property type="entry name" value="P-loop containing nucleoside triphosphate hydrolases"/>
    <property type="match status" value="1"/>
</dbReference>
<sequence>MNIKKLQLENFKCFEHLEIDFEDIPGLYQIKGNIGSGKSSMAEGILYSIYGTINGKKNGDLIRWGTKHGKTHISLTSKGHEIVIDRELNSYGQSPMTVFIDGEPMACPDKRFMQNMLETEYLDVTRQVMELLCVISFNNFTSLSQMNTKTTRMFLDNVLGLDLVTTYQDNAKELAATHNLAATRDKIQIEALQNERRRGTMLPGSPEGDMNEVQNSITNLKKSIQNLKNEASKAEKKLKEQAVQFQDQRQMIVAKKAEITAIGKRLAGEIKFIERGKCPTCGADIDQSHLEAKKKERDLLRESLKDQNTLEANCNAKLKTIEAEVNSIHVDLANKTKALEEDMKQQNNVLALIRASEEIKKFKEERLAALEEELSQLQKTYNENEMKSSKYSELSSIIGTTIRSKIIEGIVPVINKYCKLLSESVGMDFYPAFDSEFDCSIHRGSTEVSRASLSTGQGKMVDTIIILAILVSIAKHVNCNIALLDELMSNLDNEARSQLLFVIRQYMKDKTILIVSHQELDRATLDGVIKVTRDANNSASLSIEKFTK</sequence>
<dbReference type="EMBL" id="BK015890">
    <property type="protein sequence ID" value="DAD71953.1"/>
    <property type="molecule type" value="Genomic_DNA"/>
</dbReference>
<feature type="coiled-coil region" evidence="1">
    <location>
        <begin position="352"/>
        <end position="387"/>
    </location>
</feature>
<dbReference type="InterPro" id="IPR027417">
    <property type="entry name" value="P-loop_NTPase"/>
</dbReference>
<dbReference type="Pfam" id="PF02463">
    <property type="entry name" value="SMC_N"/>
    <property type="match status" value="1"/>
</dbReference>
<keyword evidence="1" id="KW-0175">Coiled coil</keyword>
<protein>
    <submittedName>
        <fullName evidence="3">STRUCTURAL MAINTENANCE OF CHROMOSOMES PROTEIN</fullName>
    </submittedName>
</protein>
<dbReference type="CDD" id="cd00267">
    <property type="entry name" value="ABC_ATPase"/>
    <property type="match status" value="1"/>
</dbReference>